<evidence type="ECO:0000256" key="9">
    <source>
        <dbReference type="ARBA" id="ARBA00023136"/>
    </source>
</evidence>
<evidence type="ECO:0000256" key="7">
    <source>
        <dbReference type="ARBA" id="ARBA00022989"/>
    </source>
</evidence>
<dbReference type="InterPro" id="IPR022645">
    <property type="entry name" value="SecD/SecF_bac"/>
</dbReference>
<dbReference type="PANTHER" id="PTHR30081">
    <property type="entry name" value="PROTEIN-EXPORT MEMBRANE PROTEIN SEC"/>
    <property type="match status" value="1"/>
</dbReference>
<dbReference type="InterPro" id="IPR048634">
    <property type="entry name" value="SecD_SecF_C"/>
</dbReference>
<accession>A0A1G2L660</accession>
<dbReference type="SUPFAM" id="SSF82866">
    <property type="entry name" value="Multidrug efflux transporter AcrB transmembrane domain"/>
    <property type="match status" value="1"/>
</dbReference>
<dbReference type="NCBIfam" id="TIGR00966">
    <property type="entry name" value="transloc_SecF"/>
    <property type="match status" value="1"/>
</dbReference>
<comment type="subcellular location">
    <subcellularLocation>
        <location evidence="1 10">Cell membrane</location>
        <topology evidence="1 10">Multi-pass membrane protein</topology>
    </subcellularLocation>
</comment>
<feature type="transmembrane region" description="Helical" evidence="10">
    <location>
        <begin position="124"/>
        <end position="143"/>
    </location>
</feature>
<comment type="caution">
    <text evidence="12">The sequence shown here is derived from an EMBL/GenBank/DDBJ whole genome shotgun (WGS) entry which is preliminary data.</text>
</comment>
<dbReference type="PANTHER" id="PTHR30081:SF8">
    <property type="entry name" value="PROTEIN TRANSLOCASE SUBUNIT SECF"/>
    <property type="match status" value="1"/>
</dbReference>
<keyword evidence="7 10" id="KW-1133">Transmembrane helix</keyword>
<dbReference type="InterPro" id="IPR005665">
    <property type="entry name" value="SecF_bac"/>
</dbReference>
<proteinExistence type="inferred from homology"/>
<keyword evidence="6 10" id="KW-0653">Protein transport</keyword>
<dbReference type="PRINTS" id="PR01755">
    <property type="entry name" value="SECFTRNLCASE"/>
</dbReference>
<dbReference type="HAMAP" id="MF_01464_B">
    <property type="entry name" value="SecF_B"/>
    <property type="match status" value="1"/>
</dbReference>
<dbReference type="GO" id="GO:0065002">
    <property type="term" value="P:intracellular protein transmembrane transport"/>
    <property type="evidence" value="ECO:0007669"/>
    <property type="project" value="UniProtKB-UniRule"/>
</dbReference>
<dbReference type="InterPro" id="IPR022813">
    <property type="entry name" value="SecD/SecF_arch_bac"/>
</dbReference>
<feature type="transmembrane region" description="Helical" evidence="10">
    <location>
        <begin position="241"/>
        <end position="258"/>
    </location>
</feature>
<evidence type="ECO:0000256" key="10">
    <source>
        <dbReference type="HAMAP-Rule" id="MF_01464"/>
    </source>
</evidence>
<gene>
    <name evidence="10" type="primary">secF</name>
    <name evidence="12" type="ORF">A2934_02315</name>
</gene>
<dbReference type="GO" id="GO:0043952">
    <property type="term" value="P:protein transport by the Sec complex"/>
    <property type="evidence" value="ECO:0007669"/>
    <property type="project" value="UniProtKB-UniRule"/>
</dbReference>
<dbReference type="GO" id="GO:0015450">
    <property type="term" value="F:protein-transporting ATPase activity"/>
    <property type="evidence" value="ECO:0007669"/>
    <property type="project" value="InterPro"/>
</dbReference>
<dbReference type="Pfam" id="PF02355">
    <property type="entry name" value="SecD_SecF_C"/>
    <property type="match status" value="1"/>
</dbReference>
<keyword evidence="3 10" id="KW-1003">Cell membrane</keyword>
<dbReference type="PROSITE" id="PS50156">
    <property type="entry name" value="SSD"/>
    <property type="match status" value="1"/>
</dbReference>
<evidence type="ECO:0000256" key="5">
    <source>
        <dbReference type="ARBA" id="ARBA00022692"/>
    </source>
</evidence>
<evidence type="ECO:0000256" key="6">
    <source>
        <dbReference type="ARBA" id="ARBA00022927"/>
    </source>
</evidence>
<comment type="subunit">
    <text evidence="10">Forms a complex with SecD. Part of the essential Sec protein translocation apparatus which comprises SecA, SecYEG and auxiliary proteins SecDF. Other proteins may also be involved.</text>
</comment>
<feature type="transmembrane region" description="Helical" evidence="10">
    <location>
        <begin position="155"/>
        <end position="176"/>
    </location>
</feature>
<keyword evidence="5 10" id="KW-0812">Transmembrane</keyword>
<dbReference type="GO" id="GO:0005886">
    <property type="term" value="C:plasma membrane"/>
    <property type="evidence" value="ECO:0007669"/>
    <property type="project" value="UniProtKB-SubCell"/>
</dbReference>
<dbReference type="InterPro" id="IPR022646">
    <property type="entry name" value="SecD/SecF_CS"/>
</dbReference>
<keyword evidence="9 10" id="KW-0472">Membrane</keyword>
<comment type="function">
    <text evidence="10">Part of the Sec protein translocase complex. Interacts with the SecYEG preprotein conducting channel. SecDF uses the proton motive force (PMF) to complete protein translocation after the ATP-dependent function of SecA.</text>
</comment>
<evidence type="ECO:0000259" key="11">
    <source>
        <dbReference type="PROSITE" id="PS50156"/>
    </source>
</evidence>
<dbReference type="EMBL" id="MHQO01000016">
    <property type="protein sequence ID" value="OHA07137.1"/>
    <property type="molecule type" value="Genomic_DNA"/>
</dbReference>
<dbReference type="Pfam" id="PF07549">
    <property type="entry name" value="Sec_GG"/>
    <property type="match status" value="1"/>
</dbReference>
<dbReference type="GO" id="GO:0006605">
    <property type="term" value="P:protein targeting"/>
    <property type="evidence" value="ECO:0007669"/>
    <property type="project" value="UniProtKB-UniRule"/>
</dbReference>
<evidence type="ECO:0000313" key="13">
    <source>
        <dbReference type="Proteomes" id="UP000177982"/>
    </source>
</evidence>
<evidence type="ECO:0000256" key="2">
    <source>
        <dbReference type="ARBA" id="ARBA00022448"/>
    </source>
</evidence>
<evidence type="ECO:0000256" key="4">
    <source>
        <dbReference type="ARBA" id="ARBA00022519"/>
    </source>
</evidence>
<dbReference type="AlphaFoldDB" id="A0A1G2L660"/>
<dbReference type="InterPro" id="IPR000731">
    <property type="entry name" value="SSD"/>
</dbReference>
<keyword evidence="8 10" id="KW-0811">Translocation</keyword>
<feature type="transmembrane region" description="Helical" evidence="10">
    <location>
        <begin position="264"/>
        <end position="291"/>
    </location>
</feature>
<evidence type="ECO:0000313" key="12">
    <source>
        <dbReference type="EMBL" id="OHA07137.1"/>
    </source>
</evidence>
<organism evidence="12 13">
    <name type="scientific">Candidatus Sungbacteria bacterium RIFCSPLOWO2_01_FULL_47_10</name>
    <dbReference type="NCBI Taxonomy" id="1802276"/>
    <lineage>
        <taxon>Bacteria</taxon>
        <taxon>Candidatus Sungiibacteriota</taxon>
    </lineage>
</organism>
<name>A0A1G2L660_9BACT</name>
<keyword evidence="4" id="KW-0997">Cell inner membrane</keyword>
<comment type="similarity">
    <text evidence="10">Belongs to the SecD/SecF family. SecF subfamily.</text>
</comment>
<feature type="domain" description="SSD" evidence="11">
    <location>
        <begin position="124"/>
        <end position="290"/>
    </location>
</feature>
<dbReference type="Gene3D" id="1.20.1640.10">
    <property type="entry name" value="Multidrug efflux transporter AcrB transmembrane domain"/>
    <property type="match status" value="1"/>
</dbReference>
<keyword evidence="2 10" id="KW-0813">Transport</keyword>
<evidence type="ECO:0000256" key="1">
    <source>
        <dbReference type="ARBA" id="ARBA00004651"/>
    </source>
</evidence>
<feature type="transmembrane region" description="Helical" evidence="10">
    <location>
        <begin position="188"/>
        <end position="208"/>
    </location>
</feature>
<evidence type="ECO:0000256" key="3">
    <source>
        <dbReference type="ARBA" id="ARBA00022475"/>
    </source>
</evidence>
<sequence>MAIIPNRKIFYIFSGTLLLASIISLLVFGLKTGIDFTGGSLLEVEYSEGRVPPDEIRGTLEGFGLGNIVIQETENEGFILRFKEVDEDTHQKILSALRGGGGGVFEKRFVAIGPTIGRELKERSLWAIFVVLFLIVLYIAWAFRRVSKPVSSWKYGVVALIALFHDVLIPVGLFSILGRFVPAEVDTLFVTALLTILGFSVHDTIVVFDRIRENLKKAGSRIESFGELVEGSVKETFVRSINTSFTVLLSLSAVFLFGGESVKYFTLALIVGVVAGTYSSIFIASPLLVTWQEWEKDRKK</sequence>
<reference evidence="12 13" key="1">
    <citation type="journal article" date="2016" name="Nat. Commun.">
        <title>Thousands of microbial genomes shed light on interconnected biogeochemical processes in an aquifer system.</title>
        <authorList>
            <person name="Anantharaman K."/>
            <person name="Brown C.T."/>
            <person name="Hug L.A."/>
            <person name="Sharon I."/>
            <person name="Castelle C.J."/>
            <person name="Probst A.J."/>
            <person name="Thomas B.C."/>
            <person name="Singh A."/>
            <person name="Wilkins M.J."/>
            <person name="Karaoz U."/>
            <person name="Brodie E.L."/>
            <person name="Williams K.H."/>
            <person name="Hubbard S.S."/>
            <person name="Banfield J.F."/>
        </authorList>
    </citation>
    <scope>NUCLEOTIDE SEQUENCE [LARGE SCALE GENOMIC DNA]</scope>
</reference>
<evidence type="ECO:0000256" key="8">
    <source>
        <dbReference type="ARBA" id="ARBA00023010"/>
    </source>
</evidence>
<protein>
    <recommendedName>
        <fullName evidence="10">Protein-export membrane protein SecF</fullName>
    </recommendedName>
</protein>
<dbReference type="Proteomes" id="UP000177982">
    <property type="component" value="Unassembled WGS sequence"/>
</dbReference>
<feature type="transmembrane region" description="Helical" evidence="10">
    <location>
        <begin position="9"/>
        <end position="30"/>
    </location>
</feature>